<dbReference type="AlphaFoldDB" id="A0A370CKM0"/>
<dbReference type="PANTHER" id="PTHR32322:SF2">
    <property type="entry name" value="EAMA DOMAIN-CONTAINING PROTEIN"/>
    <property type="match status" value="1"/>
</dbReference>
<evidence type="ECO:0000256" key="4">
    <source>
        <dbReference type="ARBA" id="ARBA00022989"/>
    </source>
</evidence>
<feature type="transmembrane region" description="Helical" evidence="6">
    <location>
        <begin position="125"/>
        <end position="143"/>
    </location>
</feature>
<dbReference type="PANTHER" id="PTHR32322">
    <property type="entry name" value="INNER MEMBRANE TRANSPORTER"/>
    <property type="match status" value="1"/>
</dbReference>
<comment type="similarity">
    <text evidence="2">Belongs to the EamA transporter family.</text>
</comment>
<reference evidence="8 9" key="1">
    <citation type="journal article" date="2017" name="Int. J. Syst. Evol. Microbiol.">
        <title>Aquarickettsiella crustaci n. gen. n. sp. (Gammaproteobacteria: Legionellales: Coxiellaceae); a bacterial pathogen of the freshwater crustacean: Gammarus fossarum (Malacostraca: Amphipoda).</title>
        <authorList>
            <person name="Bojko J."/>
            <person name="Dunn A.M."/>
            <person name="Stebbing P.D."/>
            <person name="Van Aerle R."/>
            <person name="Bacela-Spychalska K."/>
            <person name="Bean T.P."/>
            <person name="Stentiford G.D."/>
        </authorList>
    </citation>
    <scope>NUCLEOTIDE SEQUENCE [LARGE SCALE GENOMIC DNA]</scope>
    <source>
        <strain evidence="8">RA15029</strain>
    </source>
</reference>
<evidence type="ECO:0000313" key="9">
    <source>
        <dbReference type="Proteomes" id="UP000226429"/>
    </source>
</evidence>
<feature type="domain" description="EamA" evidence="7">
    <location>
        <begin position="154"/>
        <end position="293"/>
    </location>
</feature>
<evidence type="ECO:0000256" key="6">
    <source>
        <dbReference type="SAM" id="Phobius"/>
    </source>
</evidence>
<feature type="transmembrane region" description="Helical" evidence="6">
    <location>
        <begin position="221"/>
        <end position="242"/>
    </location>
</feature>
<feature type="transmembrane region" description="Helical" evidence="6">
    <location>
        <begin position="93"/>
        <end position="113"/>
    </location>
</feature>
<proteinExistence type="inferred from homology"/>
<keyword evidence="9" id="KW-1185">Reference proteome</keyword>
<evidence type="ECO:0000256" key="1">
    <source>
        <dbReference type="ARBA" id="ARBA00004141"/>
    </source>
</evidence>
<feature type="transmembrane region" description="Helical" evidence="6">
    <location>
        <begin position="254"/>
        <end position="271"/>
    </location>
</feature>
<sequence length="312" mass="35380">MKKNINYLWFFLLASFWSGSFVAIKAVVLHVPPFFGAMLRVGLALLFLSIIFYCLKKKLAVAFTLRWRIWVMGLFSQGLPFLFLFYGEQHISPGLAGILNGTVPIWTLIFSLISPKTRNFSFLKCIGLFTGLLGICVIFWPLLNFDTAHSALLGTASILLMAISYSIGNLLNQGMLSGQTKLDFYANLYHQHWASLVFLALASLIFETWPSSALLLHTPIIWIASIYMGLFSTALAWIIYYYLIREWDAVRASAVMYIVPIMAILWDFVFFHNRPQWTEGLGVAVILLGVALIQWPKKLSKLPLSPLLKKRN</sequence>
<comment type="caution">
    <text evidence="8">The sequence shown here is derived from an EMBL/GenBank/DDBJ whole genome shotgun (WGS) entry which is preliminary data.</text>
</comment>
<feature type="transmembrane region" description="Helical" evidence="6">
    <location>
        <begin position="67"/>
        <end position="87"/>
    </location>
</feature>
<feature type="transmembrane region" description="Helical" evidence="6">
    <location>
        <begin position="192"/>
        <end position="209"/>
    </location>
</feature>
<organism evidence="8 9">
    <name type="scientific">Candidatus Aquirickettsiella gammari</name>
    <dbReference type="NCBI Taxonomy" id="2016198"/>
    <lineage>
        <taxon>Bacteria</taxon>
        <taxon>Pseudomonadati</taxon>
        <taxon>Pseudomonadota</taxon>
        <taxon>Gammaproteobacteria</taxon>
        <taxon>Legionellales</taxon>
        <taxon>Coxiellaceae</taxon>
        <taxon>Candidatus Aquirickettsiella</taxon>
    </lineage>
</organism>
<comment type="subcellular location">
    <subcellularLocation>
        <location evidence="1">Membrane</location>
        <topology evidence="1">Multi-pass membrane protein</topology>
    </subcellularLocation>
</comment>
<evidence type="ECO:0000313" key="8">
    <source>
        <dbReference type="EMBL" id="RDH41020.1"/>
    </source>
</evidence>
<dbReference type="InterPro" id="IPR037185">
    <property type="entry name" value="EmrE-like"/>
</dbReference>
<feature type="transmembrane region" description="Helical" evidence="6">
    <location>
        <begin position="149"/>
        <end position="171"/>
    </location>
</feature>
<keyword evidence="4 6" id="KW-1133">Transmembrane helix</keyword>
<evidence type="ECO:0000256" key="5">
    <source>
        <dbReference type="ARBA" id="ARBA00023136"/>
    </source>
</evidence>
<protein>
    <submittedName>
        <fullName evidence="8">DMT family transporter</fullName>
    </submittedName>
</protein>
<name>A0A370CKM0_9COXI</name>
<dbReference type="EMBL" id="NMOS02000002">
    <property type="protein sequence ID" value="RDH41020.1"/>
    <property type="molecule type" value="Genomic_DNA"/>
</dbReference>
<dbReference type="GO" id="GO:0016020">
    <property type="term" value="C:membrane"/>
    <property type="evidence" value="ECO:0007669"/>
    <property type="project" value="UniProtKB-SubCell"/>
</dbReference>
<feature type="transmembrane region" description="Helical" evidence="6">
    <location>
        <begin position="277"/>
        <end position="295"/>
    </location>
</feature>
<dbReference type="Proteomes" id="UP000226429">
    <property type="component" value="Unassembled WGS sequence"/>
</dbReference>
<reference evidence="8 9" key="2">
    <citation type="journal article" date="2018" name="J. Invertebr. Pathol.">
        <title>'Candidatus Aquirickettsiella gammari' (Gammaproteobacteria: Legionellales: Coxiellaceae): A bacterial pathogen of the freshwater crustacean Gammarus fossarum (Malacostraca: Amphipoda).</title>
        <authorList>
            <person name="Bojko J."/>
            <person name="Dunn A.M."/>
            <person name="Stebbing P.D."/>
            <person name="van Aerle R."/>
            <person name="Bacela-Spychalska K."/>
            <person name="Bean T.P."/>
            <person name="Urrutia A."/>
            <person name="Stentiford G.D."/>
        </authorList>
    </citation>
    <scope>NUCLEOTIDE SEQUENCE [LARGE SCALE GENOMIC DNA]</scope>
    <source>
        <strain evidence="8">RA15029</strain>
    </source>
</reference>
<evidence type="ECO:0000256" key="2">
    <source>
        <dbReference type="ARBA" id="ARBA00007362"/>
    </source>
</evidence>
<feature type="transmembrane region" description="Helical" evidence="6">
    <location>
        <begin position="7"/>
        <end position="28"/>
    </location>
</feature>
<evidence type="ECO:0000259" key="7">
    <source>
        <dbReference type="Pfam" id="PF00892"/>
    </source>
</evidence>
<keyword evidence="5 6" id="KW-0472">Membrane</keyword>
<dbReference type="InterPro" id="IPR050638">
    <property type="entry name" value="AA-Vitamin_Transporters"/>
</dbReference>
<gene>
    <name evidence="8" type="ORF">CFE62_001285</name>
</gene>
<feature type="transmembrane region" description="Helical" evidence="6">
    <location>
        <begin position="34"/>
        <end position="55"/>
    </location>
</feature>
<evidence type="ECO:0000256" key="3">
    <source>
        <dbReference type="ARBA" id="ARBA00022692"/>
    </source>
</evidence>
<dbReference type="Pfam" id="PF00892">
    <property type="entry name" value="EamA"/>
    <property type="match status" value="2"/>
</dbReference>
<dbReference type="SUPFAM" id="SSF103481">
    <property type="entry name" value="Multidrug resistance efflux transporter EmrE"/>
    <property type="match status" value="2"/>
</dbReference>
<dbReference type="Gene3D" id="1.10.3730.20">
    <property type="match status" value="1"/>
</dbReference>
<keyword evidence="3 6" id="KW-0812">Transmembrane</keyword>
<feature type="domain" description="EamA" evidence="7">
    <location>
        <begin position="7"/>
        <end position="139"/>
    </location>
</feature>
<accession>A0A370CKM0</accession>
<dbReference type="InterPro" id="IPR000620">
    <property type="entry name" value="EamA_dom"/>
</dbReference>